<sequence length="89" mass="9529">MVTGRVLEPAEFPELRDIPTGVDRVVVAADESIASMDAGVLGASVTAQADGSRRNLGIVTGIDRFRNWVVVDLIGPFLTQQNAELVVHQ</sequence>
<dbReference type="Proteomes" id="UP000093712">
    <property type="component" value="Unassembled WGS sequence"/>
</dbReference>
<name>A0AA91EXG5_9MYCO</name>
<comment type="caution">
    <text evidence="1">The sequence shown here is derived from an EMBL/GenBank/DDBJ whole genome shotgun (WGS) entry which is preliminary data.</text>
</comment>
<organism evidence="1 2">
    <name type="scientific">Mycolicibacter heraklionensis</name>
    <dbReference type="NCBI Taxonomy" id="512402"/>
    <lineage>
        <taxon>Bacteria</taxon>
        <taxon>Bacillati</taxon>
        <taxon>Actinomycetota</taxon>
        <taxon>Actinomycetes</taxon>
        <taxon>Mycobacteriales</taxon>
        <taxon>Mycobacteriaceae</taxon>
        <taxon>Mycolicibacter</taxon>
    </lineage>
</organism>
<reference evidence="1 2" key="1">
    <citation type="submission" date="2016-06" db="EMBL/GenBank/DDBJ databases">
        <authorList>
            <person name="Sutton G."/>
            <person name="Brinkac L."/>
            <person name="Sanka R."/>
            <person name="Adams M."/>
            <person name="Lau E."/>
            <person name="Garcia-Basteiro A."/>
            <person name="Lopez-Varela E."/>
            <person name="Palencia S."/>
        </authorList>
    </citation>
    <scope>NUCLEOTIDE SEQUENCE [LARGE SCALE GENOMIC DNA]</scope>
    <source>
        <strain evidence="1 2">1211594.5</strain>
    </source>
</reference>
<accession>A0AA91EXG5</accession>
<gene>
    <name evidence="1" type="ORF">A5649_09180</name>
</gene>
<dbReference type="EMBL" id="LZME01000127">
    <property type="protein sequence ID" value="OBK82417.1"/>
    <property type="molecule type" value="Genomic_DNA"/>
</dbReference>
<proteinExistence type="predicted"/>
<evidence type="ECO:0000313" key="1">
    <source>
        <dbReference type="EMBL" id="OBK82417.1"/>
    </source>
</evidence>
<dbReference type="AlphaFoldDB" id="A0AA91EXG5"/>
<evidence type="ECO:0000313" key="2">
    <source>
        <dbReference type="Proteomes" id="UP000093712"/>
    </source>
</evidence>
<protein>
    <submittedName>
        <fullName evidence="1">Uncharacterized protein</fullName>
    </submittedName>
</protein>